<proteinExistence type="predicted"/>
<dbReference type="RefSeq" id="WP_382408999.1">
    <property type="nucleotide sequence ID" value="NZ_JBHSGU010000005.1"/>
</dbReference>
<dbReference type="InterPro" id="IPR016718">
    <property type="entry name" value="rRNA_m1G-MeTrfase_A_prd"/>
</dbReference>
<dbReference type="PANTHER" id="PTHR43460">
    <property type="entry name" value="METHYLTRANSFERASE"/>
    <property type="match status" value="1"/>
</dbReference>
<reference evidence="4" key="1">
    <citation type="journal article" date="2019" name="Int. J. Syst. Evol. Microbiol.">
        <title>The Global Catalogue of Microorganisms (GCM) 10K type strain sequencing project: providing services to taxonomists for standard genome sequencing and annotation.</title>
        <authorList>
            <consortium name="The Broad Institute Genomics Platform"/>
            <consortium name="The Broad Institute Genome Sequencing Center for Infectious Disease"/>
            <person name="Wu L."/>
            <person name="Ma J."/>
        </authorList>
    </citation>
    <scope>NUCLEOTIDE SEQUENCE [LARGE SCALE GENOMIC DNA]</scope>
    <source>
        <strain evidence="4">KACC 12507</strain>
    </source>
</reference>
<dbReference type="InterPro" id="IPR013216">
    <property type="entry name" value="Methyltransf_11"/>
</dbReference>
<accession>A0ABV9LWV8</accession>
<sequence length="284" mass="31520">MSYFNWICPVCKQLLTLSGRTLKCDGHHAFDIAKEGYVNLLLAQHKKSKAPGDSKEMVVARQAFLASGAYAPLADELARLVLSHLEAASYEKTADQQVPLLLDLGCSEGYYSSYIQALVNKQSINMDVAGLDIAKPAIQKAARAHPGNHYCVGSSFDIPLPDDSVDIALQVFAPSSSQELARVLKPNALWICVEPAPQHLHELKAFVYKDVQVHESNAEAPEHFVIEASHTLSFSFMLGDAQSRLNLLKMTPYYWRISEDNKLRLSEQLRQCSADFSLKICRAL</sequence>
<dbReference type="InterPro" id="IPR029063">
    <property type="entry name" value="SAM-dependent_MTases_sf"/>
</dbReference>
<protein>
    <submittedName>
        <fullName evidence="3">RNA methyltransferase</fullName>
    </submittedName>
</protein>
<evidence type="ECO:0000259" key="2">
    <source>
        <dbReference type="Pfam" id="PF21302"/>
    </source>
</evidence>
<dbReference type="GO" id="GO:0032259">
    <property type="term" value="P:methylation"/>
    <property type="evidence" value="ECO:0007669"/>
    <property type="project" value="UniProtKB-KW"/>
</dbReference>
<keyword evidence="3" id="KW-0489">Methyltransferase</keyword>
<keyword evidence="3" id="KW-0808">Transferase</keyword>
<dbReference type="SUPFAM" id="SSF53335">
    <property type="entry name" value="S-adenosyl-L-methionine-dependent methyltransferases"/>
    <property type="match status" value="1"/>
</dbReference>
<organism evidence="3 4">
    <name type="scientific">Glaciecola siphonariae</name>
    <dbReference type="NCBI Taxonomy" id="521012"/>
    <lineage>
        <taxon>Bacteria</taxon>
        <taxon>Pseudomonadati</taxon>
        <taxon>Pseudomonadota</taxon>
        <taxon>Gammaproteobacteria</taxon>
        <taxon>Alteromonadales</taxon>
        <taxon>Alteromonadaceae</taxon>
        <taxon>Glaciecola</taxon>
    </lineage>
</organism>
<dbReference type="PANTHER" id="PTHR43460:SF1">
    <property type="entry name" value="METHYLTRANSFERASE TYPE 11 DOMAIN-CONTAINING PROTEIN"/>
    <property type="match status" value="1"/>
</dbReference>
<evidence type="ECO:0000313" key="4">
    <source>
        <dbReference type="Proteomes" id="UP001595897"/>
    </source>
</evidence>
<dbReference type="Gene3D" id="3.40.50.150">
    <property type="entry name" value="Vaccinia Virus protein VP39"/>
    <property type="match status" value="1"/>
</dbReference>
<feature type="domain" description="Methyltransferase type 11" evidence="1">
    <location>
        <begin position="102"/>
        <end position="189"/>
    </location>
</feature>
<dbReference type="EMBL" id="JBHSGU010000005">
    <property type="protein sequence ID" value="MFC4700972.1"/>
    <property type="molecule type" value="Genomic_DNA"/>
</dbReference>
<gene>
    <name evidence="3" type="ORF">ACFO4O_12435</name>
</gene>
<evidence type="ECO:0000313" key="3">
    <source>
        <dbReference type="EMBL" id="MFC4700972.1"/>
    </source>
</evidence>
<dbReference type="Pfam" id="PF21302">
    <property type="entry name" value="Zn_ribbon_RlmA"/>
    <property type="match status" value="1"/>
</dbReference>
<dbReference type="PIRSF" id="PIRSF018249">
    <property type="entry name" value="MyrA_prd"/>
    <property type="match status" value="1"/>
</dbReference>
<name>A0ABV9LWV8_9ALTE</name>
<dbReference type="CDD" id="cd02440">
    <property type="entry name" value="AdoMet_MTases"/>
    <property type="match status" value="1"/>
</dbReference>
<keyword evidence="4" id="KW-1185">Reference proteome</keyword>
<feature type="domain" description="23S rRNA (guanine(745)-N(1))-methyltransferase N-terminal" evidence="2">
    <location>
        <begin position="7"/>
        <end position="49"/>
    </location>
</feature>
<comment type="caution">
    <text evidence="3">The sequence shown here is derived from an EMBL/GenBank/DDBJ whole genome shotgun (WGS) entry which is preliminary data.</text>
</comment>
<dbReference type="Pfam" id="PF08241">
    <property type="entry name" value="Methyltransf_11"/>
    <property type="match status" value="1"/>
</dbReference>
<evidence type="ECO:0000259" key="1">
    <source>
        <dbReference type="Pfam" id="PF08241"/>
    </source>
</evidence>
<dbReference type="InterPro" id="IPR052939">
    <property type="entry name" value="23S_rRNA_MeTrnsfrase_RlmA"/>
</dbReference>
<dbReference type="GO" id="GO:0008168">
    <property type="term" value="F:methyltransferase activity"/>
    <property type="evidence" value="ECO:0007669"/>
    <property type="project" value="UniProtKB-KW"/>
</dbReference>
<dbReference type="Proteomes" id="UP001595897">
    <property type="component" value="Unassembled WGS sequence"/>
</dbReference>
<dbReference type="InterPro" id="IPR048647">
    <property type="entry name" value="RlmA_N"/>
</dbReference>